<evidence type="ECO:0000313" key="11">
    <source>
        <dbReference type="EMBL" id="KAH3832119.1"/>
    </source>
</evidence>
<dbReference type="EMBL" id="JAIWYP010000004">
    <property type="protein sequence ID" value="KAH3832119.1"/>
    <property type="molecule type" value="Genomic_DNA"/>
</dbReference>
<dbReference type="InterPro" id="IPR050224">
    <property type="entry name" value="TALE_homeobox"/>
</dbReference>
<sequence length="290" mass="33436">MIRTKRVRDIEKPWTMYDSGEQKSDDADMPGSKRRNLSKESVRILKQWLYDHRYNAYPTDQEKVYLSNAANLTVLQVCNWFINARRRILPEMIKEDGHDPQQYMITRKHKQSLLDRFEVSMLDKSNNNVRRQKMTLGEVYDNQMDTANNNADIDSSYHSALKIRRFDHNDIASQETVTTSEIDGYMSDYEGTSSDNFSESEGSDSLHGVPFHKPTLLNPARFLGFDHEDASQSDGQSVCSNGNSPPPSPPQPNVIVRPVEEDRFRPFFMLVDVAMNELEKQKESESNSDN</sequence>
<evidence type="ECO:0000256" key="6">
    <source>
        <dbReference type="ARBA" id="ARBA00023242"/>
    </source>
</evidence>
<evidence type="ECO:0000256" key="5">
    <source>
        <dbReference type="ARBA" id="ARBA00023163"/>
    </source>
</evidence>
<dbReference type="SUPFAM" id="SSF46689">
    <property type="entry name" value="Homeodomain-like"/>
    <property type="match status" value="1"/>
</dbReference>
<evidence type="ECO:0000313" key="12">
    <source>
        <dbReference type="EMBL" id="KAH3832207.1"/>
    </source>
</evidence>
<proteinExistence type="inferred from homology"/>
<feature type="region of interest" description="Disordered" evidence="9">
    <location>
        <begin position="226"/>
        <end position="255"/>
    </location>
</feature>
<dbReference type="PANTHER" id="PTHR11850">
    <property type="entry name" value="HOMEOBOX PROTEIN TRANSCRIPTION FACTORS"/>
    <property type="match status" value="1"/>
</dbReference>
<name>A0A9D4K3A6_DREPO</name>
<keyword evidence="6 8" id="KW-0539">Nucleus</keyword>
<keyword evidence="3 8" id="KW-0238">DNA-binding</keyword>
<dbReference type="AlphaFoldDB" id="A0A9D4K3A6"/>
<dbReference type="OrthoDB" id="10056939at2759"/>
<dbReference type="Pfam" id="PF05920">
    <property type="entry name" value="Homeobox_KN"/>
    <property type="match status" value="1"/>
</dbReference>
<comment type="subcellular location">
    <subcellularLocation>
        <location evidence="1 8">Nucleus</location>
    </subcellularLocation>
</comment>
<dbReference type="SMART" id="SM00389">
    <property type="entry name" value="HOX"/>
    <property type="match status" value="1"/>
</dbReference>
<dbReference type="InterPro" id="IPR008422">
    <property type="entry name" value="KN_HD"/>
</dbReference>
<dbReference type="Proteomes" id="UP000828390">
    <property type="component" value="Unassembled WGS sequence"/>
</dbReference>
<evidence type="ECO:0000313" key="13">
    <source>
        <dbReference type="Proteomes" id="UP000828390"/>
    </source>
</evidence>
<dbReference type="Gene3D" id="1.10.10.60">
    <property type="entry name" value="Homeodomain-like"/>
    <property type="match status" value="1"/>
</dbReference>
<evidence type="ECO:0000256" key="3">
    <source>
        <dbReference type="ARBA" id="ARBA00023125"/>
    </source>
</evidence>
<keyword evidence="5" id="KW-0804">Transcription</keyword>
<dbReference type="PROSITE" id="PS50071">
    <property type="entry name" value="HOMEOBOX_2"/>
    <property type="match status" value="1"/>
</dbReference>
<evidence type="ECO:0000256" key="7">
    <source>
        <dbReference type="ARBA" id="ARBA00038021"/>
    </source>
</evidence>
<feature type="compositionally biased region" description="Polar residues" evidence="9">
    <location>
        <begin position="190"/>
        <end position="200"/>
    </location>
</feature>
<feature type="region of interest" description="Disordered" evidence="9">
    <location>
        <begin position="13"/>
        <end position="36"/>
    </location>
</feature>
<feature type="domain" description="Homeobox" evidence="10">
    <location>
        <begin position="28"/>
        <end position="91"/>
    </location>
</feature>
<dbReference type="FunFam" id="1.10.10.60:FF:000059">
    <property type="entry name" value="TGFB-induced factor homeobox 1"/>
    <property type="match status" value="1"/>
</dbReference>
<dbReference type="EMBL" id="JAIWYP010000004">
    <property type="protein sequence ID" value="KAH3832207.1"/>
    <property type="molecule type" value="Genomic_DNA"/>
</dbReference>
<evidence type="ECO:0000256" key="8">
    <source>
        <dbReference type="PROSITE-ProRule" id="PRU00108"/>
    </source>
</evidence>
<evidence type="ECO:0000256" key="1">
    <source>
        <dbReference type="ARBA" id="ARBA00004123"/>
    </source>
</evidence>
<organism evidence="12 13">
    <name type="scientific">Dreissena polymorpha</name>
    <name type="common">Zebra mussel</name>
    <name type="synonym">Mytilus polymorpha</name>
    <dbReference type="NCBI Taxonomy" id="45954"/>
    <lineage>
        <taxon>Eukaryota</taxon>
        <taxon>Metazoa</taxon>
        <taxon>Spiralia</taxon>
        <taxon>Lophotrochozoa</taxon>
        <taxon>Mollusca</taxon>
        <taxon>Bivalvia</taxon>
        <taxon>Autobranchia</taxon>
        <taxon>Heteroconchia</taxon>
        <taxon>Euheterodonta</taxon>
        <taxon>Imparidentia</taxon>
        <taxon>Neoheterodontei</taxon>
        <taxon>Myida</taxon>
        <taxon>Dreissenoidea</taxon>
        <taxon>Dreissenidae</taxon>
        <taxon>Dreissena</taxon>
    </lineage>
</organism>
<evidence type="ECO:0000259" key="10">
    <source>
        <dbReference type="PROSITE" id="PS50071"/>
    </source>
</evidence>
<dbReference type="GO" id="GO:0006355">
    <property type="term" value="P:regulation of DNA-templated transcription"/>
    <property type="evidence" value="ECO:0007669"/>
    <property type="project" value="InterPro"/>
</dbReference>
<comment type="similarity">
    <text evidence="7">Belongs to the TALE/TGIF homeobox family.</text>
</comment>
<keyword evidence="4 8" id="KW-0371">Homeobox</keyword>
<accession>A0A9D4K3A6</accession>
<evidence type="ECO:0000256" key="2">
    <source>
        <dbReference type="ARBA" id="ARBA00023015"/>
    </source>
</evidence>
<comment type="caution">
    <text evidence="12">The sequence shown here is derived from an EMBL/GenBank/DDBJ whole genome shotgun (WGS) entry which is preliminary data.</text>
</comment>
<evidence type="ECO:0000256" key="4">
    <source>
        <dbReference type="ARBA" id="ARBA00023155"/>
    </source>
</evidence>
<dbReference type="GO" id="GO:0005634">
    <property type="term" value="C:nucleus"/>
    <property type="evidence" value="ECO:0007669"/>
    <property type="project" value="UniProtKB-SubCell"/>
</dbReference>
<evidence type="ECO:0000256" key="9">
    <source>
        <dbReference type="SAM" id="MobiDB-lite"/>
    </source>
</evidence>
<reference evidence="12" key="1">
    <citation type="journal article" date="2019" name="bioRxiv">
        <title>The Genome of the Zebra Mussel, Dreissena polymorpha: A Resource for Invasive Species Research.</title>
        <authorList>
            <person name="McCartney M.A."/>
            <person name="Auch B."/>
            <person name="Kono T."/>
            <person name="Mallez S."/>
            <person name="Zhang Y."/>
            <person name="Obille A."/>
            <person name="Becker A."/>
            <person name="Abrahante J.E."/>
            <person name="Garbe J."/>
            <person name="Badalamenti J.P."/>
            <person name="Herman A."/>
            <person name="Mangelson H."/>
            <person name="Liachko I."/>
            <person name="Sullivan S."/>
            <person name="Sone E.D."/>
            <person name="Koren S."/>
            <person name="Silverstein K.A.T."/>
            <person name="Beckman K.B."/>
            <person name="Gohl D.M."/>
        </authorList>
    </citation>
    <scope>NUCLEOTIDE SEQUENCE</scope>
    <source>
        <strain evidence="12">Duluth1</strain>
        <tissue evidence="12">Whole animal</tissue>
    </source>
</reference>
<dbReference type="GO" id="GO:0003677">
    <property type="term" value="F:DNA binding"/>
    <property type="evidence" value="ECO:0007669"/>
    <property type="project" value="UniProtKB-UniRule"/>
</dbReference>
<dbReference type="InterPro" id="IPR009057">
    <property type="entry name" value="Homeodomain-like_sf"/>
</dbReference>
<keyword evidence="13" id="KW-1185">Reference proteome</keyword>
<reference evidence="12" key="2">
    <citation type="submission" date="2020-11" db="EMBL/GenBank/DDBJ databases">
        <authorList>
            <person name="McCartney M.A."/>
            <person name="Auch B."/>
            <person name="Kono T."/>
            <person name="Mallez S."/>
            <person name="Becker A."/>
            <person name="Gohl D.M."/>
            <person name="Silverstein K.A.T."/>
            <person name="Koren S."/>
            <person name="Bechman K.B."/>
            <person name="Herman A."/>
            <person name="Abrahante J.E."/>
            <person name="Garbe J."/>
        </authorList>
    </citation>
    <scope>NUCLEOTIDE SEQUENCE</scope>
    <source>
        <strain evidence="12">Duluth1</strain>
        <tissue evidence="12">Whole animal</tissue>
    </source>
</reference>
<keyword evidence="2" id="KW-0805">Transcription regulation</keyword>
<feature type="region of interest" description="Disordered" evidence="9">
    <location>
        <begin position="174"/>
        <end position="211"/>
    </location>
</feature>
<dbReference type="InterPro" id="IPR001356">
    <property type="entry name" value="HD"/>
</dbReference>
<dbReference type="CDD" id="cd00086">
    <property type="entry name" value="homeodomain"/>
    <property type="match status" value="1"/>
</dbReference>
<protein>
    <recommendedName>
        <fullName evidence="10">Homeobox domain-containing protein</fullName>
    </recommendedName>
</protein>
<feature type="DNA-binding region" description="Homeobox" evidence="8">
    <location>
        <begin position="30"/>
        <end position="92"/>
    </location>
</feature>
<gene>
    <name evidence="11" type="ORF">DPMN_105396</name>
    <name evidence="12" type="ORF">DPMN_105486</name>
</gene>